<evidence type="ECO:0000256" key="5">
    <source>
        <dbReference type="SAM" id="MobiDB-lite"/>
    </source>
</evidence>
<keyword evidence="4" id="KW-0175">Coiled coil</keyword>
<protein>
    <recommendedName>
        <fullName evidence="6">Nucleoporin Nup54 alpha-helical domain-containing protein</fullName>
    </recommendedName>
</protein>
<dbReference type="PANTHER" id="PTHR13000">
    <property type="entry name" value="NUCLEOPORIN P54"/>
    <property type="match status" value="1"/>
</dbReference>
<dbReference type="GO" id="GO:0044613">
    <property type="term" value="C:nuclear pore central transport channel"/>
    <property type="evidence" value="ECO:0007669"/>
    <property type="project" value="TreeGrafter"/>
</dbReference>
<feature type="coiled-coil region" evidence="4">
    <location>
        <begin position="97"/>
        <end position="152"/>
    </location>
</feature>
<accession>A0A7S1D274</accession>
<evidence type="ECO:0000256" key="3">
    <source>
        <dbReference type="ARBA" id="ARBA00023242"/>
    </source>
</evidence>
<evidence type="ECO:0000256" key="2">
    <source>
        <dbReference type="ARBA" id="ARBA00022448"/>
    </source>
</evidence>
<dbReference type="GO" id="GO:0006999">
    <property type="term" value="P:nuclear pore organization"/>
    <property type="evidence" value="ECO:0007669"/>
    <property type="project" value="TreeGrafter"/>
</dbReference>
<gene>
    <name evidence="7" type="ORF">CTEN0397_LOCUS4369</name>
</gene>
<keyword evidence="3" id="KW-0539">Nucleus</keyword>
<evidence type="ECO:0000256" key="1">
    <source>
        <dbReference type="ARBA" id="ARBA00004123"/>
    </source>
</evidence>
<organism evidence="7">
    <name type="scientific">Cyclophora tenuis</name>
    <name type="common">Marine diatom</name>
    <dbReference type="NCBI Taxonomy" id="216820"/>
    <lineage>
        <taxon>Eukaryota</taxon>
        <taxon>Sar</taxon>
        <taxon>Stramenopiles</taxon>
        <taxon>Ochrophyta</taxon>
        <taxon>Bacillariophyta</taxon>
        <taxon>Fragilariophyceae</taxon>
        <taxon>Fragilariophycidae</taxon>
        <taxon>Cyclophorales</taxon>
        <taxon>Cyclophoraceae</taxon>
        <taxon>Cyclophora</taxon>
    </lineage>
</organism>
<feature type="compositionally biased region" description="Polar residues" evidence="5">
    <location>
        <begin position="12"/>
        <end position="28"/>
    </location>
</feature>
<reference evidence="7" key="1">
    <citation type="submission" date="2021-01" db="EMBL/GenBank/DDBJ databases">
        <authorList>
            <person name="Corre E."/>
            <person name="Pelletier E."/>
            <person name="Niang G."/>
            <person name="Scheremetjew M."/>
            <person name="Finn R."/>
            <person name="Kale V."/>
            <person name="Holt S."/>
            <person name="Cochrane G."/>
            <person name="Meng A."/>
            <person name="Brown T."/>
            <person name="Cohen L."/>
        </authorList>
    </citation>
    <scope>NUCLEOTIDE SEQUENCE</scope>
    <source>
        <strain evidence="7">ECT3854</strain>
    </source>
</reference>
<feature type="domain" description="Nucleoporin Nup54 alpha-helical" evidence="6">
    <location>
        <begin position="67"/>
        <end position="193"/>
    </location>
</feature>
<dbReference type="GO" id="GO:0036228">
    <property type="term" value="P:protein localization to nuclear inner membrane"/>
    <property type="evidence" value="ECO:0007669"/>
    <property type="project" value="TreeGrafter"/>
</dbReference>
<dbReference type="SUPFAM" id="SSF57997">
    <property type="entry name" value="Tropomyosin"/>
    <property type="match status" value="1"/>
</dbReference>
<dbReference type="PANTHER" id="PTHR13000:SF0">
    <property type="entry name" value="NUCLEOPORIN P54"/>
    <property type="match status" value="1"/>
</dbReference>
<comment type="subcellular location">
    <subcellularLocation>
        <location evidence="1">Nucleus</location>
    </subcellularLocation>
</comment>
<feature type="region of interest" description="Disordered" evidence="5">
    <location>
        <begin position="1"/>
        <end position="32"/>
    </location>
</feature>
<dbReference type="GO" id="GO:0017056">
    <property type="term" value="F:structural constituent of nuclear pore"/>
    <property type="evidence" value="ECO:0007669"/>
    <property type="project" value="TreeGrafter"/>
</dbReference>
<dbReference type="InterPro" id="IPR024864">
    <property type="entry name" value="Nup54/Nup57/Nup44"/>
</dbReference>
<evidence type="ECO:0000259" key="6">
    <source>
        <dbReference type="Pfam" id="PF13874"/>
    </source>
</evidence>
<dbReference type="EMBL" id="HBFW01006725">
    <property type="protein sequence ID" value="CAD8933340.1"/>
    <property type="molecule type" value="Transcribed_RNA"/>
</dbReference>
<sequence length="251" mass="28364">MDASARQEAAKLQSSMEAIHQSYSGTNNSEKESSPFVTIVYNNMTPEQLQWQFTHQQSGGGLAAPPRPPQVSEKDWLDAIVKNPNPQAYIPSALVGAEALQARLGWQQERANDLEKAANSLKSVREDLQKRVEQYQQALQDLHRRHDDIRKRMLAIMMKVEIARCMNMPLQKDEILLAQRLVKIMKDLEKANKTLESIPTSASISSENVTIPNSDQLAEVLNLHRQEILQLTSTMQGDMRDVQALHSKRLS</sequence>
<dbReference type="GO" id="GO:0006607">
    <property type="term" value="P:NLS-bearing protein import into nucleus"/>
    <property type="evidence" value="ECO:0007669"/>
    <property type="project" value="TreeGrafter"/>
</dbReference>
<evidence type="ECO:0000313" key="7">
    <source>
        <dbReference type="EMBL" id="CAD8933340.1"/>
    </source>
</evidence>
<dbReference type="InterPro" id="IPR025712">
    <property type="entry name" value="Nup54_alpha-helical_dom"/>
</dbReference>
<dbReference type="Gene3D" id="1.20.5.490">
    <property type="entry name" value="Single helix bin"/>
    <property type="match status" value="1"/>
</dbReference>
<name>A0A7S1D274_CYCTE</name>
<proteinExistence type="predicted"/>
<dbReference type="Pfam" id="PF13874">
    <property type="entry name" value="Nup54"/>
    <property type="match status" value="1"/>
</dbReference>
<dbReference type="AlphaFoldDB" id="A0A7S1D274"/>
<keyword evidence="2" id="KW-0813">Transport</keyword>
<evidence type="ECO:0000256" key="4">
    <source>
        <dbReference type="SAM" id="Coils"/>
    </source>
</evidence>